<feature type="compositionally biased region" description="Basic residues" evidence="1">
    <location>
        <begin position="363"/>
        <end position="375"/>
    </location>
</feature>
<reference evidence="3" key="1">
    <citation type="journal article" date="2014" name="Nat. Commun.">
        <title>Genomic adaptations of the halophilic Dead Sea filamentous fungus Eurotium rubrum.</title>
        <authorList>
            <person name="Kis-Papo T."/>
            <person name="Weig A.R."/>
            <person name="Riley R."/>
            <person name="Persoh D."/>
            <person name="Salamov A."/>
            <person name="Sun H."/>
            <person name="Lipzen A."/>
            <person name="Wasser S.P."/>
            <person name="Rambold G."/>
            <person name="Grigoriev I.V."/>
            <person name="Nevo E."/>
        </authorList>
    </citation>
    <scope>NUCLEOTIDE SEQUENCE [LARGE SCALE GENOMIC DNA]</scope>
    <source>
        <strain evidence="3">CBS 135680</strain>
    </source>
</reference>
<evidence type="ECO:0008006" key="4">
    <source>
        <dbReference type="Google" id="ProtNLM"/>
    </source>
</evidence>
<feature type="compositionally biased region" description="Polar residues" evidence="1">
    <location>
        <begin position="237"/>
        <end position="250"/>
    </location>
</feature>
<evidence type="ECO:0000256" key="1">
    <source>
        <dbReference type="SAM" id="MobiDB-lite"/>
    </source>
</evidence>
<feature type="compositionally biased region" description="Polar residues" evidence="1">
    <location>
        <begin position="109"/>
        <end position="126"/>
    </location>
</feature>
<feature type="region of interest" description="Disordered" evidence="1">
    <location>
        <begin position="1"/>
        <end position="408"/>
    </location>
</feature>
<feature type="compositionally biased region" description="Polar residues" evidence="1">
    <location>
        <begin position="340"/>
        <end position="352"/>
    </location>
</feature>
<dbReference type="OrthoDB" id="4188028at2759"/>
<feature type="compositionally biased region" description="Pro residues" evidence="1">
    <location>
        <begin position="739"/>
        <end position="759"/>
    </location>
</feature>
<feature type="compositionally biased region" description="Polar residues" evidence="1">
    <location>
        <begin position="19"/>
        <end position="42"/>
    </location>
</feature>
<feature type="region of interest" description="Disordered" evidence="1">
    <location>
        <begin position="673"/>
        <end position="781"/>
    </location>
</feature>
<dbReference type="Proteomes" id="UP000019804">
    <property type="component" value="Unassembled WGS sequence"/>
</dbReference>
<feature type="compositionally biased region" description="Basic and acidic residues" evidence="1">
    <location>
        <begin position="208"/>
        <end position="217"/>
    </location>
</feature>
<accession>A0A017S9H5</accession>
<sequence length="781" mass="84970">MAGAKRKLDTAHAPAASEGASQSANNAQNVRVTRRSAASQANRDPRGNDRNHNNSTTTSSTSNNNNSNTPARRSRIVKLNTRGALANNANANPINARETRTSRGRAIALSSSQQLEPGASAPSQGPETPRMKRMKRGSVVEETPRTTRQSARIRALGPNPHASFDEAVEGNPLEPSPTKASSSRNKAEDTDDAATAAITKSPSPDEADISKESKIGDTDAPEDPIIELNPAEETLDANLNNDGASTNAQQEIPPPSPSPSQKERNSPAAEANAFTRPADVSPTASEKKPKLEEADLDRALEQQLQNGTAEKHDSLSHADATEESRADDESRQITDAEESIVSNGMGSTTRPTTVKGRQAARIVRGRAKGKGRPKGKGPAARRAAAAAAAGRDRQMESPELRPERSPSPFAAARKLLDRKLELDRAFKKVAAAQRLALHVMAVRTENQLARDKNAHQKVPEFEKLEAILTAYRQKRQDILRHEYEFRVEQENILFASEQDRLEQKFHASARNIKEEHFLAAQGDYMAFVEGRRAAEDDEHTEANGSETEQYKRPVAPPTREFIRGFNSNHVREPAGAAAYERADKGWEQFVQRVRLGEDIDPQMKEMRETHGPEPTNQPAYGTLEMLLEATNAIANQPIPEISAPAQTASEMPAMALSALADVASSEVPIRTPRPSMLRTLLPQPMADPRPYMLPRPGHHPLPSQPGPARQQPRPLLPAGQQIPSINEQLGLPDPFVPGGGPPQLPPPPGSNFQRPPPPGFLQSNPLYFPPPHHPSGPRPPY</sequence>
<protein>
    <recommendedName>
        <fullName evidence="4">Sds3-like-domain-containing protein</fullName>
    </recommendedName>
</protein>
<dbReference type="EMBL" id="KK088431">
    <property type="protein sequence ID" value="EYE93466.1"/>
    <property type="molecule type" value="Genomic_DNA"/>
</dbReference>
<feature type="compositionally biased region" description="Low complexity" evidence="1">
    <location>
        <begin position="84"/>
        <end position="96"/>
    </location>
</feature>
<dbReference type="AlphaFoldDB" id="A0A017S9H5"/>
<feature type="compositionally biased region" description="Pro residues" evidence="1">
    <location>
        <begin position="767"/>
        <end position="781"/>
    </location>
</feature>
<dbReference type="RefSeq" id="XP_040637154.1">
    <property type="nucleotide sequence ID" value="XM_040779142.1"/>
</dbReference>
<dbReference type="HOGENOM" id="CLU_358610_0_0_1"/>
<feature type="compositionally biased region" description="Basic and acidic residues" evidence="1">
    <location>
        <begin position="43"/>
        <end position="52"/>
    </location>
</feature>
<keyword evidence="3" id="KW-1185">Reference proteome</keyword>
<name>A0A017S9H5_ASPRC</name>
<gene>
    <name evidence="2" type="ORF">EURHEDRAFT_379179</name>
</gene>
<organism evidence="2 3">
    <name type="scientific">Aspergillus ruber (strain CBS 135680)</name>
    <dbReference type="NCBI Taxonomy" id="1388766"/>
    <lineage>
        <taxon>Eukaryota</taxon>
        <taxon>Fungi</taxon>
        <taxon>Dikarya</taxon>
        <taxon>Ascomycota</taxon>
        <taxon>Pezizomycotina</taxon>
        <taxon>Eurotiomycetes</taxon>
        <taxon>Eurotiomycetidae</taxon>
        <taxon>Eurotiales</taxon>
        <taxon>Aspergillaceae</taxon>
        <taxon>Aspergillus</taxon>
        <taxon>Aspergillus subgen. Aspergillus</taxon>
    </lineage>
</organism>
<evidence type="ECO:0000313" key="3">
    <source>
        <dbReference type="Proteomes" id="UP000019804"/>
    </source>
</evidence>
<feature type="compositionally biased region" description="Basic and acidic residues" evidence="1">
    <location>
        <begin position="1"/>
        <end position="10"/>
    </location>
</feature>
<feature type="compositionally biased region" description="Basic and acidic residues" evidence="1">
    <location>
        <begin position="309"/>
        <end position="334"/>
    </location>
</feature>
<proteinExistence type="predicted"/>
<feature type="compositionally biased region" description="Basic and acidic residues" evidence="1">
    <location>
        <begin position="285"/>
        <end position="300"/>
    </location>
</feature>
<dbReference type="GeneID" id="63694266"/>
<feature type="compositionally biased region" description="Low complexity" evidence="1">
    <location>
        <begin position="53"/>
        <end position="69"/>
    </location>
</feature>
<feature type="compositionally biased region" description="Basic and acidic residues" evidence="1">
    <location>
        <begin position="390"/>
        <end position="404"/>
    </location>
</feature>
<feature type="region of interest" description="Disordered" evidence="1">
    <location>
        <begin position="533"/>
        <end position="552"/>
    </location>
</feature>
<feature type="compositionally biased region" description="Low complexity" evidence="1">
    <location>
        <begin position="376"/>
        <end position="389"/>
    </location>
</feature>
<dbReference type="STRING" id="1388766.A0A017S9H5"/>
<evidence type="ECO:0000313" key="2">
    <source>
        <dbReference type="EMBL" id="EYE93466.1"/>
    </source>
</evidence>